<sequence>MPKETFTVYQSSKKQLWLSFLGLIMLLLSTVVLFIGDNRYMWIGLIGIIFFGLAEFVIIQQLFIGEKLLILTPEGLYDHSNPFSMQEVVISWDSIQNIETETLMGRELIKLQLDETMVTTKVRTLLQQVNEGLGFGTIAISVQHAKYLSTQEIYEKLQEYWMRYR</sequence>
<dbReference type="Proteomes" id="UP000015961">
    <property type="component" value="Unassembled WGS sequence"/>
</dbReference>
<gene>
    <name evidence="2" type="ORF">I573_00362</name>
</gene>
<organism evidence="2 3">
    <name type="scientific">Enterococcus sulfureus ATCC 49903</name>
    <dbReference type="NCBI Taxonomy" id="1140003"/>
    <lineage>
        <taxon>Bacteria</taxon>
        <taxon>Bacillati</taxon>
        <taxon>Bacillota</taxon>
        <taxon>Bacilli</taxon>
        <taxon>Lactobacillales</taxon>
        <taxon>Enterococcaceae</taxon>
        <taxon>Enterococcus</taxon>
    </lineage>
</organism>
<accession>S0KXE3</accession>
<reference evidence="2 3" key="1">
    <citation type="submission" date="2013-03" db="EMBL/GenBank/DDBJ databases">
        <title>The Genome Sequence of Enterococcus sulfureus ATCC_49903 (PacBio/Illumina hybrid assembly).</title>
        <authorList>
            <consortium name="The Broad Institute Genomics Platform"/>
            <consortium name="The Broad Institute Genome Sequencing Center for Infectious Disease"/>
            <person name="Earl A."/>
            <person name="Russ C."/>
            <person name="Gilmore M."/>
            <person name="Surin D."/>
            <person name="Walker B."/>
            <person name="Young S."/>
            <person name="Zeng Q."/>
            <person name="Gargeya S."/>
            <person name="Fitzgerald M."/>
            <person name="Haas B."/>
            <person name="Abouelleil A."/>
            <person name="Allen A.W."/>
            <person name="Alvarado L."/>
            <person name="Arachchi H.M."/>
            <person name="Berlin A.M."/>
            <person name="Chapman S.B."/>
            <person name="Gainer-Dewar J."/>
            <person name="Goldberg J."/>
            <person name="Griggs A."/>
            <person name="Gujja S."/>
            <person name="Hansen M."/>
            <person name="Howarth C."/>
            <person name="Imamovic A."/>
            <person name="Ireland A."/>
            <person name="Larimer J."/>
            <person name="McCowan C."/>
            <person name="Murphy C."/>
            <person name="Pearson M."/>
            <person name="Poon T.W."/>
            <person name="Priest M."/>
            <person name="Roberts A."/>
            <person name="Saif S."/>
            <person name="Shea T."/>
            <person name="Sisk P."/>
            <person name="Sykes S."/>
            <person name="Wortman J."/>
            <person name="Nusbaum C."/>
            <person name="Birren B."/>
        </authorList>
    </citation>
    <scope>NUCLEOTIDE SEQUENCE [LARGE SCALE GENOMIC DNA]</scope>
    <source>
        <strain evidence="2 3">ATCC 49903</strain>
    </source>
</reference>
<dbReference type="RefSeq" id="WP_016184858.1">
    <property type="nucleotide sequence ID" value="NZ_ASWO01000001.1"/>
</dbReference>
<keyword evidence="1" id="KW-0812">Transmembrane</keyword>
<evidence type="ECO:0000313" key="3">
    <source>
        <dbReference type="Proteomes" id="UP000015961"/>
    </source>
</evidence>
<dbReference type="NCBIfam" id="NF041635">
    <property type="entry name" value="STM3941_fam"/>
    <property type="match status" value="1"/>
</dbReference>
<comment type="caution">
    <text evidence="2">The sequence shown here is derived from an EMBL/GenBank/DDBJ whole genome shotgun (WGS) entry which is preliminary data.</text>
</comment>
<dbReference type="EMBL" id="ASWO01000001">
    <property type="protein sequence ID" value="EOT87306.1"/>
    <property type="molecule type" value="Genomic_DNA"/>
</dbReference>
<dbReference type="eggNOG" id="ENOG50331NX">
    <property type="taxonomic scope" value="Bacteria"/>
</dbReference>
<dbReference type="AlphaFoldDB" id="S0KXE3"/>
<keyword evidence="1" id="KW-0472">Membrane</keyword>
<keyword evidence="3" id="KW-1185">Reference proteome</keyword>
<evidence type="ECO:0000313" key="2">
    <source>
        <dbReference type="EMBL" id="EOT87306.1"/>
    </source>
</evidence>
<protein>
    <recommendedName>
        <fullName evidence="4">DUF5673 domain-containing protein</fullName>
    </recommendedName>
</protein>
<name>S0KXE3_9ENTE</name>
<feature type="transmembrane region" description="Helical" evidence="1">
    <location>
        <begin position="41"/>
        <end position="59"/>
    </location>
</feature>
<keyword evidence="1" id="KW-1133">Transmembrane helix</keyword>
<proteinExistence type="predicted"/>
<dbReference type="STRING" id="1140003.OMY_00367"/>
<evidence type="ECO:0000256" key="1">
    <source>
        <dbReference type="SAM" id="Phobius"/>
    </source>
</evidence>
<feature type="transmembrane region" description="Helical" evidence="1">
    <location>
        <begin position="16"/>
        <end position="35"/>
    </location>
</feature>
<dbReference type="PATRIC" id="fig|1140003.3.peg.360"/>
<evidence type="ECO:0008006" key="4">
    <source>
        <dbReference type="Google" id="ProtNLM"/>
    </source>
</evidence>
<dbReference type="InterPro" id="IPR048136">
    <property type="entry name" value="STM3941-like"/>
</dbReference>